<reference evidence="1" key="1">
    <citation type="submission" date="2020-10" db="EMBL/GenBank/DDBJ databases">
        <authorList>
            <person name="Lu T."/>
            <person name="Wang Q."/>
            <person name="Han X."/>
        </authorList>
    </citation>
    <scope>NUCLEOTIDE SEQUENCE</scope>
    <source>
        <strain evidence="1">WQ 117</strain>
    </source>
</reference>
<dbReference type="RefSeq" id="WP_194183739.1">
    <property type="nucleotide sequence ID" value="NZ_JADGIK010000010.1"/>
</dbReference>
<evidence type="ECO:0000313" key="1">
    <source>
        <dbReference type="EMBL" id="MBF0598194.1"/>
    </source>
</evidence>
<dbReference type="EMBL" id="JADGIK010000010">
    <property type="protein sequence ID" value="MBF0598194.1"/>
    <property type="molecule type" value="Genomic_DNA"/>
</dbReference>
<keyword evidence="2" id="KW-1185">Reference proteome</keyword>
<accession>A0A8J7FRD9</accession>
<organism evidence="1 2">
    <name type="scientific">Faecalibacter rhinopitheci</name>
    <dbReference type="NCBI Taxonomy" id="2779678"/>
    <lineage>
        <taxon>Bacteria</taxon>
        <taxon>Pseudomonadati</taxon>
        <taxon>Bacteroidota</taxon>
        <taxon>Flavobacteriia</taxon>
        <taxon>Flavobacteriales</taxon>
        <taxon>Weeksellaceae</taxon>
        <taxon>Faecalibacter</taxon>
    </lineage>
</organism>
<dbReference type="Proteomes" id="UP000608754">
    <property type="component" value="Unassembled WGS sequence"/>
</dbReference>
<protein>
    <submittedName>
        <fullName evidence="1">Uncharacterized protein</fullName>
    </submittedName>
</protein>
<comment type="caution">
    <text evidence="1">The sequence shown here is derived from an EMBL/GenBank/DDBJ whole genome shotgun (WGS) entry which is preliminary data.</text>
</comment>
<gene>
    <name evidence="1" type="ORF">IM532_12220</name>
</gene>
<dbReference type="AlphaFoldDB" id="A0A8J7FRD9"/>
<proteinExistence type="predicted"/>
<name>A0A8J7FRD9_9FLAO</name>
<evidence type="ECO:0000313" key="2">
    <source>
        <dbReference type="Proteomes" id="UP000608754"/>
    </source>
</evidence>
<sequence>MEFKSTILHPIYDPINDEVDVIVHIESHYTKFHVTFITYKRAQEIFKENSLSIFTNTLFVERLTKENIHCAIKYVIDERLYLSIFYPINEQARIALFSKLAQEKEINE</sequence>